<evidence type="ECO:0000259" key="1">
    <source>
        <dbReference type="Pfam" id="PF05239"/>
    </source>
</evidence>
<dbReference type="PANTHER" id="PTHR36505:SF1">
    <property type="entry name" value="BLR1072 PROTEIN"/>
    <property type="match status" value="1"/>
</dbReference>
<dbReference type="Gene3D" id="2.30.30.240">
    <property type="entry name" value="PRC-barrel domain"/>
    <property type="match status" value="1"/>
</dbReference>
<sequence length="136" mass="14994">MTAPFSEAAPPTDGTSEHRLILASRVNDTPVFNKAGDRMGHVDDLSIEKESGRVIYGIMSFGGFLGIGEKFHPVPWSMLTYDPERAGFVVPLDTSALEGAPYYDRTELASLGGATPHSYDRQIFDYYGPYGPLPYW</sequence>
<name>A0A2A4FSA6_9SPHN</name>
<comment type="caution">
    <text evidence="2">The sequence shown here is derived from an EMBL/GenBank/DDBJ whole genome shotgun (WGS) entry which is preliminary data.</text>
</comment>
<dbReference type="KEGG" id="rdi:CMV14_14425"/>
<feature type="domain" description="PRC-barrel" evidence="1">
    <location>
        <begin position="21"/>
        <end position="93"/>
    </location>
</feature>
<dbReference type="Proteomes" id="UP000218934">
    <property type="component" value="Unassembled WGS sequence"/>
</dbReference>
<dbReference type="OrthoDB" id="7274881at2"/>
<organism evidence="2 3">
    <name type="scientific">Rhizorhabdus dicambivorans</name>
    <dbReference type="NCBI Taxonomy" id="1850238"/>
    <lineage>
        <taxon>Bacteria</taxon>
        <taxon>Pseudomonadati</taxon>
        <taxon>Pseudomonadota</taxon>
        <taxon>Alphaproteobacteria</taxon>
        <taxon>Sphingomonadales</taxon>
        <taxon>Sphingomonadaceae</taxon>
        <taxon>Rhizorhabdus</taxon>
    </lineage>
</organism>
<dbReference type="SUPFAM" id="SSF50346">
    <property type="entry name" value="PRC-barrel domain"/>
    <property type="match status" value="1"/>
</dbReference>
<protein>
    <submittedName>
        <fullName evidence="2">Photosystem reaction center protein H</fullName>
    </submittedName>
</protein>
<proteinExistence type="predicted"/>
<reference evidence="2 3" key="1">
    <citation type="submission" date="2017-09" db="EMBL/GenBank/DDBJ databases">
        <title>The Catabolism of 3,6-Dichlorosalicylic acid is Initiated by the Cytochrome P450 Monooxygenase DsmABC in Rhizorhabdus dicambivorans Ndbn-20.</title>
        <authorList>
            <person name="Na L."/>
        </authorList>
    </citation>
    <scope>NUCLEOTIDE SEQUENCE [LARGE SCALE GENOMIC DNA]</scope>
    <source>
        <strain evidence="2 3">Ndbn-20m</strain>
    </source>
</reference>
<accession>A0A2A4FSA6</accession>
<evidence type="ECO:0000313" key="3">
    <source>
        <dbReference type="Proteomes" id="UP000218934"/>
    </source>
</evidence>
<dbReference type="InterPro" id="IPR011033">
    <property type="entry name" value="PRC_barrel-like_sf"/>
</dbReference>
<gene>
    <name evidence="2" type="ORF">COO09_19200</name>
</gene>
<dbReference type="EMBL" id="NWUF01000025">
    <property type="protein sequence ID" value="PCE40586.1"/>
    <property type="molecule type" value="Genomic_DNA"/>
</dbReference>
<dbReference type="AlphaFoldDB" id="A0A2A4FSA6"/>
<dbReference type="Pfam" id="PF05239">
    <property type="entry name" value="PRC"/>
    <property type="match status" value="1"/>
</dbReference>
<dbReference type="RefSeq" id="WP_066967360.1">
    <property type="nucleotide sequence ID" value="NZ_CP023449.1"/>
</dbReference>
<evidence type="ECO:0000313" key="2">
    <source>
        <dbReference type="EMBL" id="PCE40586.1"/>
    </source>
</evidence>
<dbReference type="PANTHER" id="PTHR36505">
    <property type="entry name" value="BLR1072 PROTEIN"/>
    <property type="match status" value="1"/>
</dbReference>
<dbReference type="InterPro" id="IPR027275">
    <property type="entry name" value="PRC-brl_dom"/>
</dbReference>
<keyword evidence="3" id="KW-1185">Reference proteome</keyword>